<keyword evidence="3" id="KW-1185">Reference proteome</keyword>
<feature type="region of interest" description="Disordered" evidence="1">
    <location>
        <begin position="1"/>
        <end position="34"/>
    </location>
</feature>
<dbReference type="AlphaFoldDB" id="A0A8J5T976"/>
<name>A0A8J5T976_ZIZPA</name>
<reference evidence="2" key="1">
    <citation type="journal article" date="2021" name="bioRxiv">
        <title>Whole Genome Assembly and Annotation of Northern Wild Rice, Zizania palustris L., Supports a Whole Genome Duplication in the Zizania Genus.</title>
        <authorList>
            <person name="Haas M."/>
            <person name="Kono T."/>
            <person name="Macchietto M."/>
            <person name="Millas R."/>
            <person name="McGilp L."/>
            <person name="Shao M."/>
            <person name="Duquette J."/>
            <person name="Hirsch C.N."/>
            <person name="Kimball J."/>
        </authorList>
    </citation>
    <scope>NUCLEOTIDE SEQUENCE</scope>
    <source>
        <tissue evidence="2">Fresh leaf tissue</tissue>
    </source>
</reference>
<comment type="caution">
    <text evidence="2">The sequence shown here is derived from an EMBL/GenBank/DDBJ whole genome shotgun (WGS) entry which is preliminary data.</text>
</comment>
<evidence type="ECO:0000313" key="3">
    <source>
        <dbReference type="Proteomes" id="UP000729402"/>
    </source>
</evidence>
<reference evidence="2" key="2">
    <citation type="submission" date="2021-02" db="EMBL/GenBank/DDBJ databases">
        <authorList>
            <person name="Kimball J.A."/>
            <person name="Haas M.W."/>
            <person name="Macchietto M."/>
            <person name="Kono T."/>
            <person name="Duquette J."/>
            <person name="Shao M."/>
        </authorList>
    </citation>
    <scope>NUCLEOTIDE SEQUENCE</scope>
    <source>
        <tissue evidence="2">Fresh leaf tissue</tissue>
    </source>
</reference>
<evidence type="ECO:0000256" key="1">
    <source>
        <dbReference type="SAM" id="MobiDB-lite"/>
    </source>
</evidence>
<dbReference type="Proteomes" id="UP000729402">
    <property type="component" value="Unassembled WGS sequence"/>
</dbReference>
<proteinExistence type="predicted"/>
<dbReference type="EMBL" id="JAAALK010000085">
    <property type="protein sequence ID" value="KAG8083562.1"/>
    <property type="molecule type" value="Genomic_DNA"/>
</dbReference>
<gene>
    <name evidence="2" type="ORF">GUJ93_ZPchr0015g6711</name>
</gene>
<organism evidence="2 3">
    <name type="scientific">Zizania palustris</name>
    <name type="common">Northern wild rice</name>
    <dbReference type="NCBI Taxonomy" id="103762"/>
    <lineage>
        <taxon>Eukaryota</taxon>
        <taxon>Viridiplantae</taxon>
        <taxon>Streptophyta</taxon>
        <taxon>Embryophyta</taxon>
        <taxon>Tracheophyta</taxon>
        <taxon>Spermatophyta</taxon>
        <taxon>Magnoliopsida</taxon>
        <taxon>Liliopsida</taxon>
        <taxon>Poales</taxon>
        <taxon>Poaceae</taxon>
        <taxon>BOP clade</taxon>
        <taxon>Oryzoideae</taxon>
        <taxon>Oryzeae</taxon>
        <taxon>Zizaniinae</taxon>
        <taxon>Zizania</taxon>
    </lineage>
</organism>
<accession>A0A8J5T976</accession>
<evidence type="ECO:0000313" key="2">
    <source>
        <dbReference type="EMBL" id="KAG8083562.1"/>
    </source>
</evidence>
<sequence>MVHSRHSVAATSQPAPALVQARSGIGPHPMQTRAKDGIEAPVNRYGFSISTLPIIPTTAMPAASPIPKSYMSTLKDP</sequence>
<protein>
    <submittedName>
        <fullName evidence="2">Uncharacterized protein</fullName>
    </submittedName>
</protein>